<name>A0ACB9R1C6_9MYRT</name>
<comment type="caution">
    <text evidence="1">The sequence shown here is derived from an EMBL/GenBank/DDBJ whole genome shotgun (WGS) entry which is preliminary data.</text>
</comment>
<reference evidence="2" key="1">
    <citation type="journal article" date="2023" name="Front. Plant Sci.">
        <title>Chromosomal-level genome assembly of Melastoma candidum provides insights into trichome evolution.</title>
        <authorList>
            <person name="Zhong Y."/>
            <person name="Wu W."/>
            <person name="Sun C."/>
            <person name="Zou P."/>
            <person name="Liu Y."/>
            <person name="Dai S."/>
            <person name="Zhou R."/>
        </authorList>
    </citation>
    <scope>NUCLEOTIDE SEQUENCE [LARGE SCALE GENOMIC DNA]</scope>
</reference>
<evidence type="ECO:0000313" key="1">
    <source>
        <dbReference type="EMBL" id="KAI4369802.1"/>
    </source>
</evidence>
<gene>
    <name evidence="1" type="ORF">MLD38_018206</name>
</gene>
<protein>
    <submittedName>
        <fullName evidence="1">Uncharacterized protein</fullName>
    </submittedName>
</protein>
<accession>A0ACB9R1C6</accession>
<dbReference type="EMBL" id="CM042884">
    <property type="protein sequence ID" value="KAI4369802.1"/>
    <property type="molecule type" value="Genomic_DNA"/>
</dbReference>
<dbReference type="Proteomes" id="UP001057402">
    <property type="component" value="Chromosome 5"/>
</dbReference>
<proteinExistence type="predicted"/>
<keyword evidence="2" id="KW-1185">Reference proteome</keyword>
<sequence>MKRNEVGRSSAIKEDGYETNKSEIEKKAARIMELLKGGDHVQDETRGGKDSGRVPEVNGLVEDFIKQYQSLRVLYDQLKQDASSSASASASTSTPSRSEVPKIRKYDSATSFFSSDSDYFSPEELDPENLGGPETPTANSAPDNASILKNELNFIKKEKEALSSQYSGALAASRELESVVTNLKAELRGMKSEADGLRRDKCKLEVRVQEQEAEIKAVNKKNSELQARIQKLKSAWSSKEEEITNYRKKIEDEMNHNATEAEMKLKQRDSVIAEFVSRVREKDRLIDEKINKIKVLEEELREKVEDENRRKNLEIDENNKVAEAEMKLKHRESEITELASWIQEKDTLMEESLNRIKDLEEELQRKMEDETARKNLENNETDAEAKLKHQESEIDELVSQIQEKDGLIEESLNRIRSLEEDLGKKIEERKRAIIEIDRLSVHIKDAESKNDEALHQRENEANLFRREKAELEAKISEIERKSREMSDEIFERSLHATEITARADSLQKRVDSLLALNRELESQKQKSDEESCQLAITVADLRSKLNDQAGTIVKLSSKYTLAKNSLQQAKSEFRGVEKRMEGMTEEFRKSIDDSIRILYQRIRVIEQLHGENKDCYRAMKDGFRRDNKGLEEVMAKHETEMRRLRDVALSANEESWRLDTAVRGIDDALGRISGRISRMSGEVRGMMSSRAAARATMVRATGGGGGGREEEEEEGMLTSMYLRGVGGKEEQGGESRRLRRVVWRLEKKVVHLEGLAREREEVLLGLAAEKREAIKQLCMLIDYHRSRSDHFRDIISRMAIYRMVGS</sequence>
<organism evidence="1 2">
    <name type="scientific">Melastoma candidum</name>
    <dbReference type="NCBI Taxonomy" id="119954"/>
    <lineage>
        <taxon>Eukaryota</taxon>
        <taxon>Viridiplantae</taxon>
        <taxon>Streptophyta</taxon>
        <taxon>Embryophyta</taxon>
        <taxon>Tracheophyta</taxon>
        <taxon>Spermatophyta</taxon>
        <taxon>Magnoliopsida</taxon>
        <taxon>eudicotyledons</taxon>
        <taxon>Gunneridae</taxon>
        <taxon>Pentapetalae</taxon>
        <taxon>rosids</taxon>
        <taxon>malvids</taxon>
        <taxon>Myrtales</taxon>
        <taxon>Melastomataceae</taxon>
        <taxon>Melastomatoideae</taxon>
        <taxon>Melastomateae</taxon>
        <taxon>Melastoma</taxon>
    </lineage>
</organism>
<evidence type="ECO:0000313" key="2">
    <source>
        <dbReference type="Proteomes" id="UP001057402"/>
    </source>
</evidence>